<protein>
    <submittedName>
        <fullName evidence="3">DNA methylase</fullName>
    </submittedName>
</protein>
<comment type="caution">
    <text evidence="3">The sequence shown here is derived from an EMBL/GenBank/DDBJ whole genome shotgun (WGS) entry which is preliminary data.</text>
</comment>
<feature type="domain" description="DNA helicase TraI type C-terminal" evidence="2">
    <location>
        <begin position="86"/>
        <end position="238"/>
    </location>
</feature>
<evidence type="ECO:0000313" key="4">
    <source>
        <dbReference type="Proteomes" id="UP000867740"/>
    </source>
</evidence>
<keyword evidence="3" id="KW-0808">Transferase</keyword>
<feature type="region of interest" description="Disordered" evidence="1">
    <location>
        <begin position="423"/>
        <end position="462"/>
    </location>
</feature>
<evidence type="ECO:0000259" key="2">
    <source>
        <dbReference type="Pfam" id="PF07057"/>
    </source>
</evidence>
<dbReference type="GO" id="GO:0005524">
    <property type="term" value="F:ATP binding"/>
    <property type="evidence" value="ECO:0007669"/>
    <property type="project" value="InterPro"/>
</dbReference>
<dbReference type="GO" id="GO:0016818">
    <property type="term" value="F:hydrolase activity, acting on acid anhydrides, in phosphorus-containing anhydrides"/>
    <property type="evidence" value="ECO:0007669"/>
    <property type="project" value="InterPro"/>
</dbReference>
<dbReference type="AlphaFoldDB" id="A0A9P3TDY2"/>
<dbReference type="GO" id="GO:0032259">
    <property type="term" value="P:methylation"/>
    <property type="evidence" value="ECO:0007669"/>
    <property type="project" value="UniProtKB-KW"/>
</dbReference>
<dbReference type="GO" id="GO:0008168">
    <property type="term" value="F:methyltransferase activity"/>
    <property type="evidence" value="ECO:0007669"/>
    <property type="project" value="UniProtKB-KW"/>
</dbReference>
<accession>A0A9P3TDY2</accession>
<gene>
    <name evidence="3" type="ORF">I8531_005102</name>
</gene>
<keyword evidence="3" id="KW-0489">Methyltransferase</keyword>
<reference evidence="3" key="2">
    <citation type="submission" date="2020-10" db="EMBL/GenBank/DDBJ databases">
        <authorList>
            <consortium name="NCBI Pathogen Detection Project"/>
        </authorList>
    </citation>
    <scope>NUCLEOTIDE SEQUENCE</scope>
    <source>
        <strain evidence="3">CAVp300</strain>
    </source>
</reference>
<dbReference type="GO" id="GO:0003677">
    <property type="term" value="F:DNA binding"/>
    <property type="evidence" value="ECO:0007669"/>
    <property type="project" value="InterPro"/>
</dbReference>
<dbReference type="InterPro" id="IPR009767">
    <property type="entry name" value="DNA_helicase_TraI_C"/>
</dbReference>
<dbReference type="Proteomes" id="UP000867740">
    <property type="component" value="Unassembled WGS sequence"/>
</dbReference>
<proteinExistence type="predicted"/>
<dbReference type="Pfam" id="PF07057">
    <property type="entry name" value="TraI_C"/>
    <property type="match status" value="1"/>
</dbReference>
<feature type="compositionally biased region" description="Basic and acidic residues" evidence="1">
    <location>
        <begin position="440"/>
        <end position="462"/>
    </location>
</feature>
<name>A0A9P3TDY2_KLUIN</name>
<feature type="non-terminal residue" evidence="3">
    <location>
        <position position="1"/>
    </location>
</feature>
<organism evidence="3 4">
    <name type="scientific">Kluyvera intermedia</name>
    <name type="common">Enterobacter intermedius</name>
    <dbReference type="NCBI Taxonomy" id="61648"/>
    <lineage>
        <taxon>Bacteria</taxon>
        <taxon>Pseudomonadati</taxon>
        <taxon>Pseudomonadota</taxon>
        <taxon>Gammaproteobacteria</taxon>
        <taxon>Enterobacterales</taxon>
        <taxon>Enterobacteriaceae</taxon>
        <taxon>Kluyvera</taxon>
    </lineage>
</organism>
<evidence type="ECO:0000313" key="3">
    <source>
        <dbReference type="EMBL" id="HAT3584702.1"/>
    </source>
</evidence>
<dbReference type="GO" id="GO:0003678">
    <property type="term" value="F:DNA helicase activity"/>
    <property type="evidence" value="ECO:0007669"/>
    <property type="project" value="InterPro"/>
</dbReference>
<sequence>KVINPGEIQADRHIDYAWAVTGYGAQAASSRFVIALESALGRRGVMSGMRAFYISLSRAKEHVQVYTDSLQKWVEALTREDKGIKTAHDALSPETERKQARSIWAMGKTVSKTAIGRAFLKGQGLADASVTARIIPPTRKYPQPHLALPAFDGNGKAAGLTLVPLLHEKGVISPGKTRQLATESAQAAILQKSRSGETLIVSDLAQGLAAARDKPDVGVLLLTGRQSPSAQLLRVAGGQHEQAKRPDATLLSLVRAELQDFLSRLPSDVPVPDDRAALRHALDALNKATALPEIRTGEITQQRADGLEKAALTAELAARLAETIQAKLPALPGETSPDYSALVRQASEVLARDDRAAPDAAISAVLNALSGSGLPRGISLPADTPDGVIIPASVVRQVQDELGRTRAADNEISVTVSSKAVESAARELAREAQPQMPAETRGREPERELPTPEITRHIQKER</sequence>
<evidence type="ECO:0000256" key="1">
    <source>
        <dbReference type="SAM" id="MobiDB-lite"/>
    </source>
</evidence>
<reference evidence="3" key="1">
    <citation type="journal article" date="2018" name="Genome Biol.">
        <title>SKESA: strategic k-mer extension for scrupulous assemblies.</title>
        <authorList>
            <person name="Souvorov A."/>
            <person name="Agarwala R."/>
            <person name="Lipman D.J."/>
        </authorList>
    </citation>
    <scope>NUCLEOTIDE SEQUENCE</scope>
    <source>
        <strain evidence="3">CAVp300</strain>
    </source>
</reference>
<dbReference type="EMBL" id="DACSUM010000067">
    <property type="protein sequence ID" value="HAT3584702.1"/>
    <property type="molecule type" value="Genomic_DNA"/>
</dbReference>